<dbReference type="GO" id="GO:0016668">
    <property type="term" value="F:oxidoreductase activity, acting on a sulfur group of donors, NAD(P) as acceptor"/>
    <property type="evidence" value="ECO:0007669"/>
    <property type="project" value="UniProtKB-ARBA"/>
</dbReference>
<dbReference type="PROSITE" id="PS00573">
    <property type="entry name" value="PYRIDINE_REDOX_2"/>
    <property type="match status" value="1"/>
</dbReference>
<keyword evidence="5" id="KW-0676">Redox-active center</keyword>
<keyword evidence="2" id="KW-0274">FAD</keyword>
<gene>
    <name evidence="7" type="ORF">ACD_78C00441G0008</name>
</gene>
<evidence type="ECO:0000256" key="1">
    <source>
        <dbReference type="ARBA" id="ARBA00022630"/>
    </source>
</evidence>
<comment type="caution">
    <text evidence="7">The sequence shown here is derived from an EMBL/GenBank/DDBJ whole genome shotgun (WGS) entry which is preliminary data.</text>
</comment>
<evidence type="ECO:0000259" key="6">
    <source>
        <dbReference type="Pfam" id="PF07992"/>
    </source>
</evidence>
<proteinExistence type="predicted"/>
<dbReference type="InterPro" id="IPR036188">
    <property type="entry name" value="FAD/NAD-bd_sf"/>
</dbReference>
<sequence length="303" mass="32354">MYDLITIGAGSAGLPAGMYASRYKLRNCIIGAMPGGALATSHKVENYPGTLSASGREIMDRFTEHAVSAGSELIQDEVTEVVKNADVFTVKTASGKTLESRYVLLAIGNKYRHLGIPGEDKFLGAGVSYCATCDGMFFRNRVVALVGGGNSAVTEALFLAEVCKEVHILVRGSEFRAETVWIHQIEKHANIHVHFETSVTSIEGGFSVEKCILSDGSELAVDGIFVAIGNQPNTALVDGLEPKKDESGHIFVDARQETSVPGLYAAGDITTGSNKFQQTIMSAAEGCLAAHSIHEDILKGDWK</sequence>
<dbReference type="Pfam" id="PF07992">
    <property type="entry name" value="Pyr_redox_2"/>
    <property type="match status" value="1"/>
</dbReference>
<feature type="domain" description="FAD/NAD(P)-binding" evidence="6">
    <location>
        <begin position="2"/>
        <end position="284"/>
    </location>
</feature>
<evidence type="ECO:0000256" key="2">
    <source>
        <dbReference type="ARBA" id="ARBA00022827"/>
    </source>
</evidence>
<organism evidence="7">
    <name type="scientific">uncultured bacterium</name>
    <name type="common">gcode 4</name>
    <dbReference type="NCBI Taxonomy" id="1234023"/>
    <lineage>
        <taxon>Bacteria</taxon>
        <taxon>environmental samples</taxon>
    </lineage>
</organism>
<evidence type="ECO:0000256" key="5">
    <source>
        <dbReference type="ARBA" id="ARBA00023284"/>
    </source>
</evidence>
<dbReference type="SUPFAM" id="SSF51905">
    <property type="entry name" value="FAD/NAD(P)-binding domain"/>
    <property type="match status" value="1"/>
</dbReference>
<name>K1XWL1_9BACT</name>
<dbReference type="PANTHER" id="PTHR48105">
    <property type="entry name" value="THIOREDOXIN REDUCTASE 1-RELATED-RELATED"/>
    <property type="match status" value="1"/>
</dbReference>
<dbReference type="PRINTS" id="PR00368">
    <property type="entry name" value="FADPNR"/>
</dbReference>
<reference evidence="7" key="1">
    <citation type="journal article" date="2012" name="Science">
        <title>Fermentation, hydrogen, and sulfur metabolism in multiple uncultivated bacterial phyla.</title>
        <authorList>
            <person name="Wrighton K.C."/>
            <person name="Thomas B.C."/>
            <person name="Sharon I."/>
            <person name="Miller C.S."/>
            <person name="Castelle C.J."/>
            <person name="VerBerkmoes N.C."/>
            <person name="Wilkins M.J."/>
            <person name="Hettich R.L."/>
            <person name="Lipton M.S."/>
            <person name="Williams K.H."/>
            <person name="Long P.E."/>
            <person name="Banfield J.F."/>
        </authorList>
    </citation>
    <scope>NUCLEOTIDE SEQUENCE [LARGE SCALE GENOMIC DNA]</scope>
</reference>
<evidence type="ECO:0000313" key="7">
    <source>
        <dbReference type="EMBL" id="EKD29336.1"/>
    </source>
</evidence>
<dbReference type="InterPro" id="IPR050097">
    <property type="entry name" value="Ferredoxin-NADP_redctase_2"/>
</dbReference>
<dbReference type="Gene3D" id="3.50.50.60">
    <property type="entry name" value="FAD/NAD(P)-binding domain"/>
    <property type="match status" value="2"/>
</dbReference>
<dbReference type="AlphaFoldDB" id="K1XWL1"/>
<keyword evidence="4" id="KW-1015">Disulfide bond</keyword>
<protein>
    <recommendedName>
        <fullName evidence="6">FAD/NAD(P)-binding domain-containing protein</fullName>
    </recommendedName>
</protein>
<dbReference type="InterPro" id="IPR023753">
    <property type="entry name" value="FAD/NAD-binding_dom"/>
</dbReference>
<keyword evidence="1" id="KW-0285">Flavoprotein</keyword>
<keyword evidence="3" id="KW-0560">Oxidoreductase</keyword>
<dbReference type="PRINTS" id="PR00469">
    <property type="entry name" value="PNDRDTASEII"/>
</dbReference>
<dbReference type="EMBL" id="AMFJ01034441">
    <property type="protein sequence ID" value="EKD29336.1"/>
    <property type="molecule type" value="Genomic_DNA"/>
</dbReference>
<evidence type="ECO:0000256" key="3">
    <source>
        <dbReference type="ARBA" id="ARBA00023002"/>
    </source>
</evidence>
<accession>K1XWL1</accession>
<evidence type="ECO:0000256" key="4">
    <source>
        <dbReference type="ARBA" id="ARBA00023157"/>
    </source>
</evidence>
<dbReference type="InterPro" id="IPR008255">
    <property type="entry name" value="Pyr_nucl-diS_OxRdtase_2_AS"/>
</dbReference>